<evidence type="ECO:0000256" key="2">
    <source>
        <dbReference type="ARBA" id="ARBA00022475"/>
    </source>
</evidence>
<evidence type="ECO:0000256" key="1">
    <source>
        <dbReference type="ARBA" id="ARBA00004651"/>
    </source>
</evidence>
<protein>
    <recommendedName>
        <fullName evidence="8">Gustatory receptor</fullName>
    </recommendedName>
</protein>
<evidence type="ECO:0000256" key="4">
    <source>
        <dbReference type="ARBA" id="ARBA00022989"/>
    </source>
</evidence>
<dbReference type="Proteomes" id="UP001168821">
    <property type="component" value="Unassembled WGS sequence"/>
</dbReference>
<dbReference type="GO" id="GO:0008049">
    <property type="term" value="P:male courtship behavior"/>
    <property type="evidence" value="ECO:0007669"/>
    <property type="project" value="TreeGrafter"/>
</dbReference>
<reference evidence="9" key="1">
    <citation type="journal article" date="2023" name="G3 (Bethesda)">
        <title>Whole genome assemblies of Zophobas morio and Tenebrio molitor.</title>
        <authorList>
            <person name="Kaur S."/>
            <person name="Stinson S.A."/>
            <person name="diCenzo G.C."/>
        </authorList>
    </citation>
    <scope>NUCLEOTIDE SEQUENCE</scope>
    <source>
        <strain evidence="9">QUZm001</strain>
    </source>
</reference>
<dbReference type="InterPro" id="IPR013604">
    <property type="entry name" value="7TM_chemorcpt"/>
</dbReference>
<proteinExistence type="inferred from homology"/>
<dbReference type="PANTHER" id="PTHR21143:SF133">
    <property type="entry name" value="GUSTATORY AND PHEROMONE RECEPTOR 32A-RELATED"/>
    <property type="match status" value="1"/>
</dbReference>
<evidence type="ECO:0000256" key="6">
    <source>
        <dbReference type="ARBA" id="ARBA00023170"/>
    </source>
</evidence>
<accession>A0AA38MG94</accession>
<keyword evidence="2 8" id="KW-1003">Cell membrane</keyword>
<sequence length="383" mass="45485">MCLLQEIPLWLKIIYHFHGVIQFTCSCKNPSNSLLQFICLLWSFVLFSFYCVCSVLLFYFFVSEVESNLIKVEVIITTATISSSVISTVIFFLRRNKLKKMLKELYELKIHFSLPTQTESRDWIKTSLFITVMSNFCSLPYWDKSLYLTYAYYMIPVGMAFLNHLFLTDILEAVRSEFSTINRELQRVINRTDLNLIFPLTKISKIKQLEENDKTFSILRIEQLSFLHYNLVHQLHQVNKLFDITIIISMMLWFGYVIILTYQFMETVVDGYTLDFAATFYLTTNLLFFYLWLLILIRTFSRTQREANKTSAYVHQIWNQYYRKGRLDEKTRHLQLISIRMLNTKLSFTARNFFSLDETFFHTMLAAIVTYVVILVQFGFSSF</sequence>
<dbReference type="GO" id="GO:0007165">
    <property type="term" value="P:signal transduction"/>
    <property type="evidence" value="ECO:0007669"/>
    <property type="project" value="UniProtKB-KW"/>
</dbReference>
<dbReference type="GO" id="GO:0050909">
    <property type="term" value="P:sensory perception of taste"/>
    <property type="evidence" value="ECO:0007669"/>
    <property type="project" value="InterPro"/>
</dbReference>
<comment type="similarity">
    <text evidence="8">Belongs to the insect chemoreceptor superfamily. Gustatory receptor (GR) family.</text>
</comment>
<feature type="transmembrane region" description="Helical" evidence="8">
    <location>
        <begin position="37"/>
        <end position="62"/>
    </location>
</feature>
<dbReference type="GO" id="GO:0043025">
    <property type="term" value="C:neuronal cell body"/>
    <property type="evidence" value="ECO:0007669"/>
    <property type="project" value="TreeGrafter"/>
</dbReference>
<organism evidence="9 10">
    <name type="scientific">Zophobas morio</name>
    <dbReference type="NCBI Taxonomy" id="2755281"/>
    <lineage>
        <taxon>Eukaryota</taxon>
        <taxon>Metazoa</taxon>
        <taxon>Ecdysozoa</taxon>
        <taxon>Arthropoda</taxon>
        <taxon>Hexapoda</taxon>
        <taxon>Insecta</taxon>
        <taxon>Pterygota</taxon>
        <taxon>Neoptera</taxon>
        <taxon>Endopterygota</taxon>
        <taxon>Coleoptera</taxon>
        <taxon>Polyphaga</taxon>
        <taxon>Cucujiformia</taxon>
        <taxon>Tenebrionidae</taxon>
        <taxon>Zophobas</taxon>
    </lineage>
</organism>
<comment type="caution">
    <text evidence="9">The sequence shown here is derived from an EMBL/GenBank/DDBJ whole genome shotgun (WGS) entry which is preliminary data.</text>
</comment>
<dbReference type="GO" id="GO:0030424">
    <property type="term" value="C:axon"/>
    <property type="evidence" value="ECO:0007669"/>
    <property type="project" value="TreeGrafter"/>
</dbReference>
<dbReference type="GO" id="GO:0007635">
    <property type="term" value="P:chemosensory behavior"/>
    <property type="evidence" value="ECO:0007669"/>
    <property type="project" value="TreeGrafter"/>
</dbReference>
<dbReference type="Pfam" id="PF08395">
    <property type="entry name" value="7tm_7"/>
    <property type="match status" value="1"/>
</dbReference>
<dbReference type="AlphaFoldDB" id="A0AA38MG94"/>
<dbReference type="EMBL" id="JALNTZ010000004">
    <property type="protein sequence ID" value="KAJ3655432.1"/>
    <property type="molecule type" value="Genomic_DNA"/>
</dbReference>
<feature type="transmembrane region" description="Helical" evidence="8">
    <location>
        <begin position="74"/>
        <end position="93"/>
    </location>
</feature>
<keyword evidence="3 8" id="KW-0812">Transmembrane</keyword>
<evidence type="ECO:0000256" key="8">
    <source>
        <dbReference type="RuleBase" id="RU363108"/>
    </source>
</evidence>
<keyword evidence="10" id="KW-1185">Reference proteome</keyword>
<keyword evidence="4 8" id="KW-1133">Transmembrane helix</keyword>
<evidence type="ECO:0000256" key="3">
    <source>
        <dbReference type="ARBA" id="ARBA00022692"/>
    </source>
</evidence>
<comment type="caution">
    <text evidence="8">Lacks conserved residue(s) required for the propagation of feature annotation.</text>
</comment>
<comment type="subcellular location">
    <subcellularLocation>
        <location evidence="1 8">Cell membrane</location>
        <topology evidence="1 8">Multi-pass membrane protein</topology>
    </subcellularLocation>
</comment>
<feature type="transmembrane region" description="Helical" evidence="8">
    <location>
        <begin position="148"/>
        <end position="167"/>
    </location>
</feature>
<comment type="function">
    <text evidence="8">Gustatory receptor which mediates acceptance or avoidance behavior, depending on its substrates.</text>
</comment>
<feature type="transmembrane region" description="Helical" evidence="8">
    <location>
        <begin position="360"/>
        <end position="380"/>
    </location>
</feature>
<gene>
    <name evidence="9" type="ORF">Zmor_014564</name>
</gene>
<evidence type="ECO:0000256" key="7">
    <source>
        <dbReference type="ARBA" id="ARBA00023224"/>
    </source>
</evidence>
<dbReference type="GO" id="GO:0030425">
    <property type="term" value="C:dendrite"/>
    <property type="evidence" value="ECO:0007669"/>
    <property type="project" value="TreeGrafter"/>
</dbReference>
<feature type="transmembrane region" description="Helical" evidence="8">
    <location>
        <begin position="241"/>
        <end position="264"/>
    </location>
</feature>
<dbReference type="PANTHER" id="PTHR21143">
    <property type="entry name" value="INVERTEBRATE GUSTATORY RECEPTOR"/>
    <property type="match status" value="1"/>
</dbReference>
<evidence type="ECO:0000256" key="5">
    <source>
        <dbReference type="ARBA" id="ARBA00023136"/>
    </source>
</evidence>
<keyword evidence="7 8" id="KW-0807">Transducer</keyword>
<name>A0AA38MG94_9CUCU</name>
<evidence type="ECO:0000313" key="10">
    <source>
        <dbReference type="Proteomes" id="UP001168821"/>
    </source>
</evidence>
<feature type="transmembrane region" description="Helical" evidence="8">
    <location>
        <begin position="276"/>
        <end position="297"/>
    </location>
</feature>
<keyword evidence="5 8" id="KW-0472">Membrane</keyword>
<keyword evidence="6 8" id="KW-0675">Receptor</keyword>
<dbReference type="GO" id="GO:0005886">
    <property type="term" value="C:plasma membrane"/>
    <property type="evidence" value="ECO:0007669"/>
    <property type="project" value="UniProtKB-SubCell"/>
</dbReference>
<evidence type="ECO:0000313" key="9">
    <source>
        <dbReference type="EMBL" id="KAJ3655432.1"/>
    </source>
</evidence>